<dbReference type="GO" id="GO:0032259">
    <property type="term" value="P:methylation"/>
    <property type="evidence" value="ECO:0007669"/>
    <property type="project" value="UniProtKB-KW"/>
</dbReference>
<keyword evidence="2" id="KW-0808">Transferase</keyword>
<accession>A0A1J3IZ22</accession>
<gene>
    <name evidence="2" type="ORF">MP_TR18909_c0_g1_i1_g.54000</name>
</gene>
<dbReference type="EMBL" id="GEVM01021106">
    <property type="protein sequence ID" value="JAU84832.1"/>
    <property type="molecule type" value="Transcribed_RNA"/>
</dbReference>
<dbReference type="GO" id="GO:0008168">
    <property type="term" value="F:methyltransferase activity"/>
    <property type="evidence" value="ECO:0007669"/>
    <property type="project" value="UniProtKB-KW"/>
</dbReference>
<dbReference type="GO" id="GO:0005634">
    <property type="term" value="C:nucleus"/>
    <property type="evidence" value="ECO:0007669"/>
    <property type="project" value="TreeGrafter"/>
</dbReference>
<feature type="region of interest" description="Disordered" evidence="1">
    <location>
        <begin position="56"/>
        <end position="80"/>
    </location>
</feature>
<sequence length="216" mass="25038">MAETDKLARFLDSGIYESDDSKWFFVDPVRIINRSYTQFRVSPSAYYSRFFSSKHLNRQPSDSNPKKRKRKQKNPSSHIHSAGEQAFNLRHQEARLFLSEAHESLLQEIELLNLMKGLSDDSGLSTKCCEDELSFVELGGVWQAPLYEITLNLNLHCDNEGCSTEKCSEQRVFKVFNSLVVNETEEEVEAEFSNRRYIMPRKSCFYMLNLKKGSIL</sequence>
<protein>
    <submittedName>
        <fullName evidence="2">Methyltransferase-like protein 2</fullName>
    </submittedName>
</protein>
<reference evidence="2" key="1">
    <citation type="submission" date="2016-07" db="EMBL/GenBank/DDBJ databases">
        <title>De novo transcriptome assembly of four accessions of the metal hyperaccumulator plant Noccaea caerulescens.</title>
        <authorList>
            <person name="Blande D."/>
            <person name="Halimaa P."/>
            <person name="Tervahauta A.I."/>
            <person name="Aarts M.G."/>
            <person name="Karenlampi S.O."/>
        </authorList>
    </citation>
    <scope>NUCLEOTIDE SEQUENCE</scope>
</reference>
<keyword evidence="2" id="KW-0489">Methyltransferase</keyword>
<dbReference type="PANTHER" id="PTHR12829">
    <property type="entry name" value="N6-ADENOSINE-METHYLTRANSFERASE"/>
    <property type="match status" value="1"/>
</dbReference>
<evidence type="ECO:0000256" key="1">
    <source>
        <dbReference type="SAM" id="MobiDB-lite"/>
    </source>
</evidence>
<proteinExistence type="predicted"/>
<organism evidence="2">
    <name type="scientific">Noccaea caerulescens</name>
    <name type="common">Alpine penny-cress</name>
    <name type="synonym">Thlaspi caerulescens</name>
    <dbReference type="NCBI Taxonomy" id="107243"/>
    <lineage>
        <taxon>Eukaryota</taxon>
        <taxon>Viridiplantae</taxon>
        <taxon>Streptophyta</taxon>
        <taxon>Embryophyta</taxon>
        <taxon>Tracheophyta</taxon>
        <taxon>Spermatophyta</taxon>
        <taxon>Magnoliopsida</taxon>
        <taxon>eudicotyledons</taxon>
        <taxon>Gunneridae</taxon>
        <taxon>Pentapetalae</taxon>
        <taxon>rosids</taxon>
        <taxon>malvids</taxon>
        <taxon>Brassicales</taxon>
        <taxon>Brassicaceae</taxon>
        <taxon>Coluteocarpeae</taxon>
        <taxon>Noccaea</taxon>
    </lineage>
</organism>
<evidence type="ECO:0000313" key="2">
    <source>
        <dbReference type="EMBL" id="JAU84832.1"/>
    </source>
</evidence>
<dbReference type="PANTHER" id="PTHR12829:SF4">
    <property type="entry name" value="N(6)-ADENINE-SPECIFIC METHYLTRANSFERASE METTL4"/>
    <property type="match status" value="1"/>
</dbReference>
<name>A0A1J3IZ22_NOCCA</name>
<dbReference type="AlphaFoldDB" id="A0A1J3IZ22"/>